<dbReference type="Gene3D" id="3.40.50.1010">
    <property type="entry name" value="5'-nuclease"/>
    <property type="match status" value="1"/>
</dbReference>
<proteinExistence type="predicted"/>
<sequence>MDAFNVYYGARAACGRGTAGWRWLDLAALAKVLINPRVWPNARLVAVVYCTAPRDREGDDSSLRDQQTYIGALRNYIPELLIVNGKYVPRVKTGVLIERAQNGRPQRRVPAPPADQLPGWLPAEAVEGPGGAPELLVSVSTFEEKGSDVNVASQLLIDVLSRRVDAAMVFSNDSDLHYPLQHARLHIPVATINPSVKATAMDLRGNRDDGAGGHWWRRLRPEDFFKSQLPDQVGPYIKPFGW</sequence>
<accession>A0A1H3CSF0</accession>
<dbReference type="Proteomes" id="UP000199529">
    <property type="component" value="Unassembled WGS sequence"/>
</dbReference>
<evidence type="ECO:0000313" key="1">
    <source>
        <dbReference type="EMBL" id="SDX56970.1"/>
    </source>
</evidence>
<evidence type="ECO:0000313" key="2">
    <source>
        <dbReference type="Proteomes" id="UP000199529"/>
    </source>
</evidence>
<dbReference type="AlphaFoldDB" id="A0A1H3CSF0"/>
<dbReference type="EMBL" id="FNOK01000012">
    <property type="protein sequence ID" value="SDX56970.1"/>
    <property type="molecule type" value="Genomic_DNA"/>
</dbReference>
<dbReference type="STRING" id="418495.SAMN05216215_1012132"/>
<keyword evidence="2" id="KW-1185">Reference proteome</keyword>
<name>A0A1H3CSF0_9PSEU</name>
<gene>
    <name evidence="1" type="ORF">SAMN05216215_1012132</name>
</gene>
<organism evidence="1 2">
    <name type="scientific">Saccharopolyspora shandongensis</name>
    <dbReference type="NCBI Taxonomy" id="418495"/>
    <lineage>
        <taxon>Bacteria</taxon>
        <taxon>Bacillati</taxon>
        <taxon>Actinomycetota</taxon>
        <taxon>Actinomycetes</taxon>
        <taxon>Pseudonocardiales</taxon>
        <taxon>Pseudonocardiaceae</taxon>
        <taxon>Saccharopolyspora</taxon>
    </lineage>
</organism>
<evidence type="ECO:0008006" key="3">
    <source>
        <dbReference type="Google" id="ProtNLM"/>
    </source>
</evidence>
<reference evidence="2" key="1">
    <citation type="submission" date="2016-10" db="EMBL/GenBank/DDBJ databases">
        <authorList>
            <person name="Varghese N."/>
            <person name="Submissions S."/>
        </authorList>
    </citation>
    <scope>NUCLEOTIDE SEQUENCE [LARGE SCALE GENOMIC DNA]</scope>
    <source>
        <strain evidence="2">CGMCC 4.3530</strain>
    </source>
</reference>
<protein>
    <recommendedName>
        <fullName evidence="3">NYN domain-containing protein</fullName>
    </recommendedName>
</protein>